<proteinExistence type="predicted"/>
<dbReference type="InterPro" id="IPR027944">
    <property type="entry name" value="SEO_C"/>
</dbReference>
<dbReference type="GO" id="GO:0010088">
    <property type="term" value="P:phloem development"/>
    <property type="evidence" value="ECO:0007669"/>
    <property type="project" value="InterPro"/>
</dbReference>
<dbReference type="PANTHER" id="PTHR33232:SF20">
    <property type="entry name" value="PROTEIN SIEVE ELEMENT OCCLUSION B-LIKE"/>
    <property type="match status" value="1"/>
</dbReference>
<dbReference type="InterPro" id="IPR027942">
    <property type="entry name" value="SEO_N"/>
</dbReference>
<dbReference type="AlphaFoldDB" id="A0AAP0HMZ8"/>
<organism evidence="3 4">
    <name type="scientific">Stephania japonica</name>
    <dbReference type="NCBI Taxonomy" id="461633"/>
    <lineage>
        <taxon>Eukaryota</taxon>
        <taxon>Viridiplantae</taxon>
        <taxon>Streptophyta</taxon>
        <taxon>Embryophyta</taxon>
        <taxon>Tracheophyta</taxon>
        <taxon>Spermatophyta</taxon>
        <taxon>Magnoliopsida</taxon>
        <taxon>Ranunculales</taxon>
        <taxon>Menispermaceae</taxon>
        <taxon>Menispermoideae</taxon>
        <taxon>Cissampelideae</taxon>
        <taxon>Stephania</taxon>
    </lineage>
</organism>
<keyword evidence="4" id="KW-1185">Reference proteome</keyword>
<name>A0AAP0HMZ8_9MAGN</name>
<feature type="domain" description="Sieve element occlusion N-terminal" evidence="1">
    <location>
        <begin position="20"/>
        <end position="309"/>
    </location>
</feature>
<reference evidence="3 4" key="1">
    <citation type="submission" date="2024-01" db="EMBL/GenBank/DDBJ databases">
        <title>Genome assemblies of Stephania.</title>
        <authorList>
            <person name="Yang L."/>
        </authorList>
    </citation>
    <scope>NUCLEOTIDE SEQUENCE [LARGE SCALE GENOMIC DNA]</scope>
    <source>
        <strain evidence="3">QJT</strain>
        <tissue evidence="3">Leaf</tissue>
    </source>
</reference>
<dbReference type="Proteomes" id="UP001417504">
    <property type="component" value="Unassembled WGS sequence"/>
</dbReference>
<gene>
    <name evidence="3" type="ORF">Sjap_023448</name>
</gene>
<protein>
    <recommendedName>
        <fullName evidence="5">Protein SIEVE ELEMENT OCCLUSION B-like</fullName>
    </recommendedName>
</protein>
<sequence length="710" mass="80954">MDHSRHLSLIKGDRHMFSSSDDGSIMKQILTTHAPDGRNVDVKPLLYVIEDILQRSSNGVIGGTTTLNGHTEQHVDALDDRIRQPGFMGILEALADTIHRISCEISCKCSAGVDAHTTTMSLFTMLSSYSWDAKVVLALAAFAVNYGEFWLLARLYPTNHLAKSISLLKQLPNLFEHNQAWKPRLDALNNLISAVVDVTKCIVELKELPPQYITSDESILSKATAHVPTAAYWAIRSVVTAVSQIIALIGYGFEFTVSTMEAWELSSLAHKVRNIHDHLTQQLDLCYKYIDERKHVETYQMLVRLFETSQVDNMKILRALFYTKEEYPLVDGITRRRVGIDVLRRKSVLLLISDLDISQEELSVLEQMYRDARQHPSRLENQFEVVWVPVVDKSVPWTELMQKRYEDLQANMQWYTLYQPAAIDPAVIKYIKEVWHFVKKAILVVLDPQGKVASPNALHMMWIWGIAAFPFTSAREEALWREESWRLELLVDGMDSDLLKWIGEGRFICLYGGEDIKWIRDFTTAARAVARMENIPLEMVYVGKSKPGEKVRKNINAIIAENLSHSWTDLTSIWFFWVRLESMMYSKMQLGKTVENDHILQELIRMLGYDNNNQGWAVISKGATGEPHHLAKGNGEVMLSAFNKYDTWKVTVESKGFVPALNDHLENNKAPHHCTHLKLPGSVGKIAETVVCTECGRPMEKFILYECCND</sequence>
<dbReference type="PANTHER" id="PTHR33232">
    <property type="entry name" value="PROTEIN SIEVE ELEMENT OCCLUSION B-LIKE"/>
    <property type="match status" value="1"/>
</dbReference>
<dbReference type="InterPro" id="IPR039299">
    <property type="entry name" value="SEOA"/>
</dbReference>
<dbReference type="EMBL" id="JBBNAE010000010">
    <property type="protein sequence ID" value="KAK9090271.1"/>
    <property type="molecule type" value="Genomic_DNA"/>
</dbReference>
<feature type="domain" description="Sieve element occlusion C-terminal" evidence="2">
    <location>
        <begin position="475"/>
        <end position="709"/>
    </location>
</feature>
<comment type="caution">
    <text evidence="3">The sequence shown here is derived from an EMBL/GenBank/DDBJ whole genome shotgun (WGS) entry which is preliminary data.</text>
</comment>
<evidence type="ECO:0000313" key="4">
    <source>
        <dbReference type="Proteomes" id="UP001417504"/>
    </source>
</evidence>
<evidence type="ECO:0000259" key="2">
    <source>
        <dbReference type="Pfam" id="PF14577"/>
    </source>
</evidence>
<dbReference type="Pfam" id="PF14576">
    <property type="entry name" value="SEO_N"/>
    <property type="match status" value="1"/>
</dbReference>
<dbReference type="Pfam" id="PF14577">
    <property type="entry name" value="SEO_C"/>
    <property type="match status" value="1"/>
</dbReference>
<evidence type="ECO:0000259" key="1">
    <source>
        <dbReference type="Pfam" id="PF14576"/>
    </source>
</evidence>
<evidence type="ECO:0008006" key="5">
    <source>
        <dbReference type="Google" id="ProtNLM"/>
    </source>
</evidence>
<evidence type="ECO:0000313" key="3">
    <source>
        <dbReference type="EMBL" id="KAK9090271.1"/>
    </source>
</evidence>
<accession>A0AAP0HMZ8</accession>